<keyword evidence="3" id="KW-1185">Reference proteome</keyword>
<comment type="caution">
    <text evidence="2">The sequence shown here is derived from an EMBL/GenBank/DDBJ whole genome shotgun (WGS) entry which is preliminary data.</text>
</comment>
<proteinExistence type="predicted"/>
<feature type="transmembrane region" description="Helical" evidence="1">
    <location>
        <begin position="72"/>
        <end position="91"/>
    </location>
</feature>
<evidence type="ECO:0000313" key="2">
    <source>
        <dbReference type="EMBL" id="EEF75820.1"/>
    </source>
</evidence>
<dbReference type="STRING" id="547042.BACCOPRO_01312"/>
<dbReference type="eggNOG" id="ENOG5031142">
    <property type="taxonomic scope" value="Bacteria"/>
</dbReference>
<protein>
    <submittedName>
        <fullName evidence="2">Uncharacterized protein</fullName>
    </submittedName>
</protein>
<reference evidence="2 3" key="1">
    <citation type="submission" date="2008-12" db="EMBL/GenBank/DDBJ databases">
        <authorList>
            <person name="Fulton L."/>
            <person name="Clifton S."/>
            <person name="Fulton B."/>
            <person name="Xu J."/>
            <person name="Minx P."/>
            <person name="Pepin K.H."/>
            <person name="Johnson M."/>
            <person name="Bhonagiri V."/>
            <person name="Nash W.E."/>
            <person name="Mardis E.R."/>
            <person name="Wilson R.K."/>
        </authorList>
    </citation>
    <scope>NUCLEOTIDE SEQUENCE [LARGE SCALE GENOMIC DNA]</scope>
    <source>
        <strain evidence="2 3">DSM 18228</strain>
    </source>
</reference>
<organism evidence="2 3">
    <name type="scientific">Phocaeicola coprophilus DSM 18228 = JCM 13818</name>
    <dbReference type="NCBI Taxonomy" id="547042"/>
    <lineage>
        <taxon>Bacteria</taxon>
        <taxon>Pseudomonadati</taxon>
        <taxon>Bacteroidota</taxon>
        <taxon>Bacteroidia</taxon>
        <taxon>Bacteroidales</taxon>
        <taxon>Bacteroidaceae</taxon>
        <taxon>Phocaeicola</taxon>
    </lineage>
</organism>
<dbReference type="Proteomes" id="UP000014073">
    <property type="component" value="Unassembled WGS sequence"/>
</dbReference>
<accession>S0F6Y4</accession>
<dbReference type="EMBL" id="ACBW01000097">
    <property type="protein sequence ID" value="EEF75820.1"/>
    <property type="molecule type" value="Genomic_DNA"/>
</dbReference>
<dbReference type="HOGENOM" id="CLU_1792404_0_0_10"/>
<dbReference type="AlphaFoldDB" id="S0F6Y4"/>
<dbReference type="GeneID" id="78405972"/>
<evidence type="ECO:0000313" key="3">
    <source>
        <dbReference type="Proteomes" id="UP000014073"/>
    </source>
</evidence>
<name>S0F6Y4_9BACT</name>
<dbReference type="OrthoDB" id="1049259at2"/>
<keyword evidence="1" id="KW-1133">Transmembrane helix</keyword>
<gene>
    <name evidence="2" type="ORF">BACCOPRO_01312</name>
</gene>
<sequence length="153" mass="17450">MKRNERTYQQWKDLAERYFEAETTPEEEKELACFLATPLSQSKDFEELRAVMGFMAMGRATHRKRQVHTFRYAAAAAVTGILLTATVWQLAGTKDVCVAYINGERITDTETVLNEAMKSVGKVRHNPEEANSLEKQLTDIFQTLEEKDTLSVN</sequence>
<dbReference type="RefSeq" id="WP_008141806.1">
    <property type="nucleotide sequence ID" value="NZ_EQ973636.1"/>
</dbReference>
<keyword evidence="1" id="KW-0812">Transmembrane</keyword>
<evidence type="ECO:0000256" key="1">
    <source>
        <dbReference type="SAM" id="Phobius"/>
    </source>
</evidence>
<keyword evidence="1" id="KW-0472">Membrane</keyword>